<feature type="transmembrane region" description="Helical" evidence="2">
    <location>
        <begin position="6"/>
        <end position="25"/>
    </location>
</feature>
<keyword evidence="2" id="KW-0812">Transmembrane</keyword>
<organism evidence="3 4">
    <name type="scientific">Rotaria magnacalcarata</name>
    <dbReference type="NCBI Taxonomy" id="392030"/>
    <lineage>
        <taxon>Eukaryota</taxon>
        <taxon>Metazoa</taxon>
        <taxon>Spiralia</taxon>
        <taxon>Gnathifera</taxon>
        <taxon>Rotifera</taxon>
        <taxon>Eurotatoria</taxon>
        <taxon>Bdelloidea</taxon>
        <taxon>Philodinida</taxon>
        <taxon>Philodinidae</taxon>
        <taxon>Rotaria</taxon>
    </lineage>
</organism>
<dbReference type="AlphaFoldDB" id="A0A820QSU7"/>
<name>A0A820QSU7_9BILA</name>
<keyword evidence="2" id="KW-0472">Membrane</keyword>
<comment type="caution">
    <text evidence="3">The sequence shown here is derived from an EMBL/GenBank/DDBJ whole genome shotgun (WGS) entry which is preliminary data.</text>
</comment>
<reference evidence="3" key="1">
    <citation type="submission" date="2021-02" db="EMBL/GenBank/DDBJ databases">
        <authorList>
            <person name="Nowell W R."/>
        </authorList>
    </citation>
    <scope>NUCLEOTIDE SEQUENCE</scope>
</reference>
<evidence type="ECO:0000256" key="2">
    <source>
        <dbReference type="SAM" id="Phobius"/>
    </source>
</evidence>
<feature type="transmembrane region" description="Helical" evidence="2">
    <location>
        <begin position="139"/>
        <end position="157"/>
    </location>
</feature>
<gene>
    <name evidence="3" type="ORF">OVN521_LOCUS36491</name>
</gene>
<keyword evidence="2" id="KW-1133">Transmembrane helix</keyword>
<dbReference type="Proteomes" id="UP000663866">
    <property type="component" value="Unassembled WGS sequence"/>
</dbReference>
<keyword evidence="4" id="KW-1185">Reference proteome</keyword>
<dbReference type="EMBL" id="CAJOBG010043433">
    <property type="protein sequence ID" value="CAF4427661.1"/>
    <property type="molecule type" value="Genomic_DNA"/>
</dbReference>
<protein>
    <submittedName>
        <fullName evidence="3">Uncharacterized protein</fullName>
    </submittedName>
</protein>
<accession>A0A820QSU7</accession>
<proteinExistence type="predicted"/>
<evidence type="ECO:0000313" key="4">
    <source>
        <dbReference type="Proteomes" id="UP000663866"/>
    </source>
</evidence>
<feature type="region of interest" description="Disordered" evidence="1">
    <location>
        <begin position="182"/>
        <end position="202"/>
    </location>
</feature>
<sequence>MASNFFVTSCLIFSLFFGLVNLLHLDERYGQDEHGLNPVDQSINEKNYCQRQMSLQEIMNLLKRYPCAFIENEIEKNRRIRRDSNAGNLDIHALQTTINDHRTMIYYLINNSMNATYVTNAISSHHSNTGPILTTWRELIDAFVITLCMGFFIYLLMCHAACSPCDRCLSFIFKPPASITPTPTPTQRIITPDSMRQTPNRPPAPTATIIEAILRNRNKQNELSTFPQFQARNQYELYLVNRTADTDALHHLIQLAQNTEYFTIDTEADLHPKQSSLIQVEFISQHISTIILVEVCRLPTDQRQLKFWLIKSIFKYIFQEKNTIYIWGDPIKELSTSVTYGLFTSDDFQIEKLVNMQHKFKKWFRKQHQFDPTGGNLWGLQPAILATYGEFLDKTETLNIWNRGLGQPNQYNNAKIQSMICYAVNDCLAVTKLAHTISCFFYLIKK</sequence>
<evidence type="ECO:0000313" key="3">
    <source>
        <dbReference type="EMBL" id="CAF4427661.1"/>
    </source>
</evidence>
<evidence type="ECO:0000256" key="1">
    <source>
        <dbReference type="SAM" id="MobiDB-lite"/>
    </source>
</evidence>